<protein>
    <submittedName>
        <fullName evidence="6">ABC-F family ATP-binding cassette domain-containing protein</fullName>
    </submittedName>
</protein>
<dbReference type="EMBL" id="JBHSKD010000027">
    <property type="protein sequence ID" value="MFC5179209.1"/>
    <property type="molecule type" value="Genomic_DNA"/>
</dbReference>
<dbReference type="CDD" id="cd03221">
    <property type="entry name" value="ABCF_EF-3"/>
    <property type="match status" value="1"/>
</dbReference>
<organism evidence="6 7">
    <name type="scientific">Nocardioides taihuensis</name>
    <dbReference type="NCBI Taxonomy" id="1835606"/>
    <lineage>
        <taxon>Bacteria</taxon>
        <taxon>Bacillati</taxon>
        <taxon>Actinomycetota</taxon>
        <taxon>Actinomycetes</taxon>
        <taxon>Propionibacteriales</taxon>
        <taxon>Nocardioidaceae</taxon>
        <taxon>Nocardioides</taxon>
    </lineage>
</organism>
<evidence type="ECO:0000256" key="4">
    <source>
        <dbReference type="SAM" id="MobiDB-lite"/>
    </source>
</evidence>
<feature type="compositionally biased region" description="Basic and acidic residues" evidence="4">
    <location>
        <begin position="279"/>
        <end position="313"/>
    </location>
</feature>
<sequence>MSTTRSTTLTLAGLACGAGPRTLFTGLDLVVADGDVTAVVGANGSGKSTLLRTIVGELVPEDGSIRLSPADATVGWMPQVPPDVGESLLGYARRRTGVADAEAALHDASEALAAGDPGADHAYAEALERWLALGSADLEDRLPEVAARVGLDVDPARPLGTLSGGQAARATLVAVLLSRYDVLLLDEPTNDLDARGQDLVASFVAEHDGPVLVASHDRAFLDRVATAVVELDLAQGRVAHYSGGWSDHTAARALARRQAQEAFEAYADQRAQLVAQSRQRADWAEKGRRQVARGDEPDKHQREKFRARADRQGAKSARLARAADRLDAVEQPRKEWQLRYSIRAGSPSSDVVATLDGAVVERHGFRLGPVDLTLARGDRVALGGDNGGGKSTLLGALLGRLPLTAGRASLGARVRVGLIDQQRELLETDATVADVVAAELGTSDRAAVRTLLAKYGLGAEHVDREARSLSYGERTRALMATFAARQVNLLVLDEPTNHLDVTAVEQLEAALAGYDGTLVVVSHDQAFLDAVGVTRALVVDDGMVAEER</sequence>
<dbReference type="SMART" id="SM00382">
    <property type="entry name" value="AAA"/>
    <property type="match status" value="2"/>
</dbReference>
<feature type="domain" description="ABC transporter" evidence="5">
    <location>
        <begin position="4"/>
        <end position="267"/>
    </location>
</feature>
<dbReference type="InterPro" id="IPR017871">
    <property type="entry name" value="ABC_transporter-like_CS"/>
</dbReference>
<dbReference type="InterPro" id="IPR050611">
    <property type="entry name" value="ABCF"/>
</dbReference>
<dbReference type="PROSITE" id="PS50893">
    <property type="entry name" value="ABC_TRANSPORTER_2"/>
    <property type="match status" value="2"/>
</dbReference>
<dbReference type="Gene3D" id="3.40.50.300">
    <property type="entry name" value="P-loop containing nucleotide triphosphate hydrolases"/>
    <property type="match status" value="2"/>
</dbReference>
<dbReference type="InterPro" id="IPR003439">
    <property type="entry name" value="ABC_transporter-like_ATP-bd"/>
</dbReference>
<dbReference type="Proteomes" id="UP001596087">
    <property type="component" value="Unassembled WGS sequence"/>
</dbReference>
<evidence type="ECO:0000259" key="5">
    <source>
        <dbReference type="PROSITE" id="PS50893"/>
    </source>
</evidence>
<gene>
    <name evidence="6" type="ORF">ACFPGP_21180</name>
</gene>
<evidence type="ECO:0000313" key="7">
    <source>
        <dbReference type="Proteomes" id="UP001596087"/>
    </source>
</evidence>
<dbReference type="SUPFAM" id="SSF52540">
    <property type="entry name" value="P-loop containing nucleoside triphosphate hydrolases"/>
    <property type="match status" value="2"/>
</dbReference>
<dbReference type="RefSeq" id="WP_378593154.1">
    <property type="nucleotide sequence ID" value="NZ_JBHSKD010000027.1"/>
</dbReference>
<dbReference type="PANTHER" id="PTHR19211">
    <property type="entry name" value="ATP-BINDING TRANSPORT PROTEIN-RELATED"/>
    <property type="match status" value="1"/>
</dbReference>
<keyword evidence="2" id="KW-0547">Nucleotide-binding</keyword>
<keyword evidence="7" id="KW-1185">Reference proteome</keyword>
<proteinExistence type="predicted"/>
<feature type="region of interest" description="Disordered" evidence="4">
    <location>
        <begin position="278"/>
        <end position="317"/>
    </location>
</feature>
<comment type="caution">
    <text evidence="6">The sequence shown here is derived from an EMBL/GenBank/DDBJ whole genome shotgun (WGS) entry which is preliminary data.</text>
</comment>
<feature type="domain" description="ABC transporter" evidence="5">
    <location>
        <begin position="352"/>
        <end position="548"/>
    </location>
</feature>
<evidence type="ECO:0000256" key="2">
    <source>
        <dbReference type="ARBA" id="ARBA00022741"/>
    </source>
</evidence>
<dbReference type="InterPro" id="IPR003593">
    <property type="entry name" value="AAA+_ATPase"/>
</dbReference>
<keyword evidence="1" id="KW-0677">Repeat</keyword>
<evidence type="ECO:0000256" key="1">
    <source>
        <dbReference type="ARBA" id="ARBA00022737"/>
    </source>
</evidence>
<keyword evidence="3 6" id="KW-0067">ATP-binding</keyword>
<reference evidence="7" key="1">
    <citation type="journal article" date="2019" name="Int. J. Syst. Evol. Microbiol.">
        <title>The Global Catalogue of Microorganisms (GCM) 10K type strain sequencing project: providing services to taxonomists for standard genome sequencing and annotation.</title>
        <authorList>
            <consortium name="The Broad Institute Genomics Platform"/>
            <consortium name="The Broad Institute Genome Sequencing Center for Infectious Disease"/>
            <person name="Wu L."/>
            <person name="Ma J."/>
        </authorList>
    </citation>
    <scope>NUCLEOTIDE SEQUENCE [LARGE SCALE GENOMIC DNA]</scope>
    <source>
        <strain evidence="7">DFY41</strain>
    </source>
</reference>
<dbReference type="PANTHER" id="PTHR19211:SF123">
    <property type="entry name" value="ABC TRANSPORTER"/>
    <property type="match status" value="1"/>
</dbReference>
<dbReference type="PROSITE" id="PS00211">
    <property type="entry name" value="ABC_TRANSPORTER_1"/>
    <property type="match status" value="2"/>
</dbReference>
<accession>A0ABW0BPI5</accession>
<dbReference type="InterPro" id="IPR027417">
    <property type="entry name" value="P-loop_NTPase"/>
</dbReference>
<dbReference type="Pfam" id="PF00005">
    <property type="entry name" value="ABC_tran"/>
    <property type="match status" value="2"/>
</dbReference>
<evidence type="ECO:0000256" key="3">
    <source>
        <dbReference type="ARBA" id="ARBA00022840"/>
    </source>
</evidence>
<evidence type="ECO:0000313" key="6">
    <source>
        <dbReference type="EMBL" id="MFC5179209.1"/>
    </source>
</evidence>
<name>A0ABW0BPI5_9ACTN</name>
<dbReference type="PROSITE" id="PS51257">
    <property type="entry name" value="PROKAR_LIPOPROTEIN"/>
    <property type="match status" value="1"/>
</dbReference>
<dbReference type="GO" id="GO:0005524">
    <property type="term" value="F:ATP binding"/>
    <property type="evidence" value="ECO:0007669"/>
    <property type="project" value="UniProtKB-KW"/>
</dbReference>